<keyword evidence="6 14" id="KW-0808">Transferase</keyword>
<dbReference type="InterPro" id="IPR003542">
    <property type="entry name" value="Enbac_synth_compD-like"/>
</dbReference>
<protein>
    <recommendedName>
        <fullName evidence="5">Enterobactin synthase component D</fullName>
    </recommendedName>
    <alternativeName>
        <fullName evidence="8">4'-phosphopantetheinyl transferase EntD</fullName>
    </alternativeName>
    <alternativeName>
        <fullName evidence="9">Enterochelin synthase D</fullName>
    </alternativeName>
</protein>
<comment type="catalytic activity">
    <reaction evidence="10">
        <text>apo-[aryl-carrier protein] + CoA = holo-[aryl-carrier protein] + adenosine 3',5'-bisphosphate + H(+)</text>
        <dbReference type="Rhea" id="RHEA:48404"/>
        <dbReference type="Rhea" id="RHEA-COMP:15903"/>
        <dbReference type="Rhea" id="RHEA-COMP:17557"/>
        <dbReference type="ChEBI" id="CHEBI:15378"/>
        <dbReference type="ChEBI" id="CHEBI:29999"/>
        <dbReference type="ChEBI" id="CHEBI:57287"/>
        <dbReference type="ChEBI" id="CHEBI:58343"/>
        <dbReference type="ChEBI" id="CHEBI:64479"/>
    </reaction>
</comment>
<dbReference type="PRINTS" id="PR01399">
    <property type="entry name" value="ENTSNTHTASED"/>
</dbReference>
<evidence type="ECO:0000256" key="1">
    <source>
        <dbReference type="ARBA" id="ARBA00003937"/>
    </source>
</evidence>
<evidence type="ECO:0000313" key="15">
    <source>
        <dbReference type="Proteomes" id="UP000322915"/>
    </source>
</evidence>
<dbReference type="GO" id="GO:0016740">
    <property type="term" value="F:transferase activity"/>
    <property type="evidence" value="ECO:0007669"/>
    <property type="project" value="UniProtKB-KW"/>
</dbReference>
<comment type="caution">
    <text evidence="14">The sequence shown here is derived from an EMBL/GenBank/DDBJ whole genome shotgun (WGS) entry which is preliminary data.</text>
</comment>
<keyword evidence="7" id="KW-0259">Enterobactin biosynthesis</keyword>
<evidence type="ECO:0000256" key="7">
    <source>
        <dbReference type="ARBA" id="ARBA00023191"/>
    </source>
</evidence>
<dbReference type="Pfam" id="PF17837">
    <property type="entry name" value="4PPT_N"/>
    <property type="match status" value="1"/>
</dbReference>
<dbReference type="InterPro" id="IPR008278">
    <property type="entry name" value="4-PPantetheinyl_Trfase_dom"/>
</dbReference>
<evidence type="ECO:0000256" key="9">
    <source>
        <dbReference type="ARBA" id="ARBA00031996"/>
    </source>
</evidence>
<evidence type="ECO:0000256" key="11">
    <source>
        <dbReference type="ARBA" id="ARBA00049191"/>
    </source>
</evidence>
<dbReference type="InterPro" id="IPR037143">
    <property type="entry name" value="4-PPantetheinyl_Trfase_dom_sf"/>
</dbReference>
<comment type="catalytic activity">
    <reaction evidence="11">
        <text>apo-[peptidyl-carrier protein] + CoA = holo-[peptidyl-carrier protein] + adenosine 3',5'-bisphosphate + H(+)</text>
        <dbReference type="Rhea" id="RHEA:46228"/>
        <dbReference type="Rhea" id="RHEA-COMP:11479"/>
        <dbReference type="Rhea" id="RHEA-COMP:11480"/>
        <dbReference type="ChEBI" id="CHEBI:15378"/>
        <dbReference type="ChEBI" id="CHEBI:29999"/>
        <dbReference type="ChEBI" id="CHEBI:57287"/>
        <dbReference type="ChEBI" id="CHEBI:58343"/>
        <dbReference type="ChEBI" id="CHEBI:64479"/>
    </reaction>
</comment>
<dbReference type="RefSeq" id="WP_149606720.1">
    <property type="nucleotide sequence ID" value="NZ_SEUJ01000077.1"/>
</dbReference>
<dbReference type="Pfam" id="PF01648">
    <property type="entry name" value="ACPS"/>
    <property type="match status" value="1"/>
</dbReference>
<evidence type="ECO:0000256" key="4">
    <source>
        <dbReference type="ARBA" id="ARBA00011503"/>
    </source>
</evidence>
<comment type="subunit">
    <text evidence="4">EntB, EntD, EntE, and EntF form a multienzyme complex called enterobactin synthase.</text>
</comment>
<organism evidence="14 15">
    <name type="scientific">Pseudoalteromonas fuliginea</name>
    <dbReference type="NCBI Taxonomy" id="1872678"/>
    <lineage>
        <taxon>Bacteria</taxon>
        <taxon>Pseudomonadati</taxon>
        <taxon>Pseudomonadota</taxon>
        <taxon>Gammaproteobacteria</taxon>
        <taxon>Alteromonadales</taxon>
        <taxon>Pseudoalteromonadaceae</taxon>
        <taxon>Pseudoalteromonas</taxon>
    </lineage>
</organism>
<sequence length="230" mass="26130">MELSPYTQFTPYLSHSTFCCKFDSNHFIDSDFSSYQIFSPLQLQKAVTKRKAEYLAGRFCAKKVLNALGIFSFDILSGNDRAPIWPDKVIGSITHTQGIAMAMAMASQRTDIAGIGIDIEQLMSAKQERELQEQILHPNDYPQFRLFAEQVSHPLTIIFSAKESIFKALYASVKQFFGFEAATLIAFNEQQLQFKITQALSPQVPKDTYLTVFYQCDKNIVLTECEFKNS</sequence>
<evidence type="ECO:0000256" key="10">
    <source>
        <dbReference type="ARBA" id="ARBA00049176"/>
    </source>
</evidence>
<dbReference type="SUPFAM" id="SSF56214">
    <property type="entry name" value="4'-phosphopantetheinyl transferase"/>
    <property type="match status" value="1"/>
</dbReference>
<comment type="function">
    <text evidence="1">Involved in the biosynthesis of the siderophore enterobactin (enterochelin), which is a macrocyclic trimeric lactone of N-(2,3-dihydroxybenzoyl)-serine. The serine trilactone serves as a scaffolding for the three catechol functionalities that provide hexadentate coordination for the tightly ligated iron(2+) atoms. Plays an essential role in the assembly of the enterobactin by catalyzing the transfer of the 4'-phosphopantetheine (Ppant) moiety from coenzyme A to the apo-domains of both EntB (ArCP domain) and EntF (PCP domain) to yield their holo-forms which make them competent for the activation of 2,3-dihydroxybenzoate (DHB) and L-serine, respectively.</text>
</comment>
<evidence type="ECO:0000256" key="5">
    <source>
        <dbReference type="ARBA" id="ARBA00019087"/>
    </source>
</evidence>
<reference evidence="14 15" key="1">
    <citation type="submission" date="2019-01" db="EMBL/GenBank/DDBJ databases">
        <title>Genome sequences of marine Pseudoalteromonas species.</title>
        <authorList>
            <person name="Boraston A.B."/>
            <person name="Hehemann J.-H."/>
            <person name="Vickers C.J."/>
            <person name="Salama-Alber O."/>
            <person name="Abe K."/>
            <person name="Hettle A.J."/>
        </authorList>
    </citation>
    <scope>NUCLEOTIDE SEQUENCE [LARGE SCALE GENOMIC DNA]</scope>
    <source>
        <strain evidence="14 15">PS47</strain>
    </source>
</reference>
<evidence type="ECO:0000259" key="12">
    <source>
        <dbReference type="Pfam" id="PF01648"/>
    </source>
</evidence>
<evidence type="ECO:0000256" key="6">
    <source>
        <dbReference type="ARBA" id="ARBA00022679"/>
    </source>
</evidence>
<dbReference type="PANTHER" id="PTHR38096:SF1">
    <property type="entry name" value="ENTEROBACTIN SYNTHASE COMPONENT D"/>
    <property type="match status" value="1"/>
</dbReference>
<evidence type="ECO:0000256" key="3">
    <source>
        <dbReference type="ARBA" id="ARBA00008342"/>
    </source>
</evidence>
<comment type="pathway">
    <text evidence="2">Siderophore biosynthesis; enterobactin biosynthesis.</text>
</comment>
<feature type="domain" description="4'-phosphopantetheinyl transferase N-terminal" evidence="13">
    <location>
        <begin position="43"/>
        <end position="104"/>
    </location>
</feature>
<name>A0ABQ6RDV0_9GAMM</name>
<evidence type="ECO:0000313" key="14">
    <source>
        <dbReference type="EMBL" id="KAA1150925.1"/>
    </source>
</evidence>
<evidence type="ECO:0000259" key="13">
    <source>
        <dbReference type="Pfam" id="PF17837"/>
    </source>
</evidence>
<evidence type="ECO:0000256" key="2">
    <source>
        <dbReference type="ARBA" id="ARBA00004993"/>
    </source>
</evidence>
<proteinExistence type="inferred from homology"/>
<comment type="similarity">
    <text evidence="3">Belongs to the P-Pant transferase superfamily. EntD family.</text>
</comment>
<evidence type="ECO:0000256" key="8">
    <source>
        <dbReference type="ARBA" id="ARBA00029894"/>
    </source>
</evidence>
<accession>A0ABQ6RDV0</accession>
<dbReference type="EMBL" id="SEUJ01000077">
    <property type="protein sequence ID" value="KAA1150925.1"/>
    <property type="molecule type" value="Genomic_DNA"/>
</dbReference>
<gene>
    <name evidence="14" type="ORF">EU509_17625</name>
</gene>
<dbReference type="Proteomes" id="UP000322915">
    <property type="component" value="Unassembled WGS sequence"/>
</dbReference>
<dbReference type="PANTHER" id="PTHR38096">
    <property type="entry name" value="ENTEROBACTIN SYNTHASE COMPONENT D"/>
    <property type="match status" value="1"/>
</dbReference>
<dbReference type="InterPro" id="IPR041354">
    <property type="entry name" value="4PPT_N"/>
</dbReference>
<dbReference type="Gene3D" id="3.90.470.20">
    <property type="entry name" value="4'-phosphopantetheinyl transferase domain"/>
    <property type="match status" value="1"/>
</dbReference>
<feature type="domain" description="4'-phosphopantetheinyl transferase" evidence="12">
    <location>
        <begin position="114"/>
        <end position="195"/>
    </location>
</feature>
<keyword evidence="15" id="KW-1185">Reference proteome</keyword>